<organism evidence="1 2">
    <name type="scientific">Vibrio algivorus</name>
    <dbReference type="NCBI Taxonomy" id="1667024"/>
    <lineage>
        <taxon>Bacteria</taxon>
        <taxon>Pseudomonadati</taxon>
        <taxon>Pseudomonadota</taxon>
        <taxon>Gammaproteobacteria</taxon>
        <taxon>Vibrionales</taxon>
        <taxon>Vibrionaceae</taxon>
        <taxon>Vibrio</taxon>
    </lineage>
</organism>
<evidence type="ECO:0000313" key="2">
    <source>
        <dbReference type="Proteomes" id="UP000319828"/>
    </source>
</evidence>
<dbReference type="RefSeq" id="WP_144388571.1">
    <property type="nucleotide sequence ID" value="NZ_CANNCB010000031.1"/>
</dbReference>
<dbReference type="EMBL" id="VMKJ01000026">
    <property type="protein sequence ID" value="TVO35079.1"/>
    <property type="molecule type" value="Genomic_DNA"/>
</dbReference>
<proteinExistence type="predicted"/>
<gene>
    <name evidence="1" type="ORF">FOF44_12310</name>
</gene>
<protein>
    <submittedName>
        <fullName evidence="1">Uncharacterized protein</fullName>
    </submittedName>
</protein>
<accession>A0A557P363</accession>
<reference evidence="1 2" key="1">
    <citation type="submission" date="2019-07" db="EMBL/GenBank/DDBJ databases">
        <title>The draft genome sequence of Vibrio algivorus M1486.</title>
        <authorList>
            <person name="Meng X."/>
        </authorList>
    </citation>
    <scope>NUCLEOTIDE SEQUENCE [LARGE SCALE GENOMIC DNA]</scope>
    <source>
        <strain evidence="1 2">M1486</strain>
    </source>
</reference>
<comment type="caution">
    <text evidence="1">The sequence shown here is derived from an EMBL/GenBank/DDBJ whole genome shotgun (WGS) entry which is preliminary data.</text>
</comment>
<name>A0A557P363_9VIBR</name>
<evidence type="ECO:0000313" key="1">
    <source>
        <dbReference type="EMBL" id="TVO35079.1"/>
    </source>
</evidence>
<dbReference type="AlphaFoldDB" id="A0A557P363"/>
<dbReference type="Proteomes" id="UP000319828">
    <property type="component" value="Unassembled WGS sequence"/>
</dbReference>
<sequence length="306" mass="33978">MRTNLVCKSKVERKYNTQVMGSNKITYTPYTAGLAANEQNYSDGKLRQGSVIHIGYDVSGDFPEQKFAEALTPATTELAQAHAKSVEFGYHRQPSHIEFSLSNLQDVSDVNINGGILNRMLMQYDYEHFHGKYGNAGMFNNEKSIQLDSTVFEISSITDVFTIIESLYQEMGILGITEADYPNITMSYSSDVAALIRKPIAISGSSITTGRNEIQSAYSGMVLKEVPMHLQAGQHISLTYRPAITNHHASLPGIYSKEEGDHGMHMKTLFTYESASNEIEAKGAYVYQMVSTPTSRAIKTAQRTKK</sequence>